<reference evidence="3 4" key="1">
    <citation type="submission" date="2019-06" db="EMBL/GenBank/DDBJ databases">
        <title>Genomic insights into carbon and energy metabolism of Deferribacter autotrophicus revealed new metabolic traits in the phylum Deferribacteres.</title>
        <authorList>
            <person name="Slobodkin A.I."/>
            <person name="Slobodkina G.B."/>
            <person name="Allioux M."/>
            <person name="Alain K."/>
            <person name="Jebbar M."/>
            <person name="Shadrin V."/>
            <person name="Kublanov I.V."/>
            <person name="Toshchakov S.V."/>
            <person name="Bonch-Osmolovskaya E.A."/>
        </authorList>
    </citation>
    <scope>NUCLEOTIDE SEQUENCE [LARGE SCALE GENOMIC DNA]</scope>
    <source>
        <strain evidence="3 4">SL50</strain>
    </source>
</reference>
<gene>
    <name evidence="3" type="ORF">FHQ18_08210</name>
</gene>
<dbReference type="EMBL" id="VFJB01000006">
    <property type="protein sequence ID" value="KAA0257716.1"/>
    <property type="molecule type" value="Genomic_DNA"/>
</dbReference>
<dbReference type="SUPFAM" id="SSF55073">
    <property type="entry name" value="Nucleotide cyclase"/>
    <property type="match status" value="1"/>
</dbReference>
<name>A0A5A8F784_9BACT</name>
<evidence type="ECO:0000256" key="1">
    <source>
        <dbReference type="ARBA" id="ARBA00012528"/>
    </source>
</evidence>
<feature type="domain" description="GGDEF" evidence="2">
    <location>
        <begin position="218"/>
        <end position="353"/>
    </location>
</feature>
<dbReference type="OrthoDB" id="9776960at2"/>
<dbReference type="PANTHER" id="PTHR45138">
    <property type="entry name" value="REGULATORY COMPONENTS OF SENSORY TRANSDUCTION SYSTEM"/>
    <property type="match status" value="1"/>
</dbReference>
<keyword evidence="4" id="KW-1185">Reference proteome</keyword>
<dbReference type="PANTHER" id="PTHR45138:SF6">
    <property type="entry name" value="DIGUANYLATE CYCLASE DGCN"/>
    <property type="match status" value="1"/>
</dbReference>
<dbReference type="InterPro" id="IPR029016">
    <property type="entry name" value="GAF-like_dom_sf"/>
</dbReference>
<dbReference type="PROSITE" id="PS50887">
    <property type="entry name" value="GGDEF"/>
    <property type="match status" value="1"/>
</dbReference>
<dbReference type="GO" id="GO:0052621">
    <property type="term" value="F:diguanylate cyclase activity"/>
    <property type="evidence" value="ECO:0007669"/>
    <property type="project" value="UniProtKB-EC"/>
</dbReference>
<dbReference type="Gene3D" id="3.30.450.40">
    <property type="match status" value="1"/>
</dbReference>
<proteinExistence type="predicted"/>
<dbReference type="InterPro" id="IPR000160">
    <property type="entry name" value="GGDEF_dom"/>
</dbReference>
<comment type="caution">
    <text evidence="3">The sequence shown here is derived from an EMBL/GenBank/DDBJ whole genome shotgun (WGS) entry which is preliminary data.</text>
</comment>
<dbReference type="InterPro" id="IPR050469">
    <property type="entry name" value="Diguanylate_Cyclase"/>
</dbReference>
<dbReference type="EC" id="2.7.7.65" evidence="1"/>
<dbReference type="GO" id="GO:0005886">
    <property type="term" value="C:plasma membrane"/>
    <property type="evidence" value="ECO:0007669"/>
    <property type="project" value="TreeGrafter"/>
</dbReference>
<dbReference type="GO" id="GO:0043709">
    <property type="term" value="P:cell adhesion involved in single-species biofilm formation"/>
    <property type="evidence" value="ECO:0007669"/>
    <property type="project" value="TreeGrafter"/>
</dbReference>
<dbReference type="Proteomes" id="UP000322876">
    <property type="component" value="Unassembled WGS sequence"/>
</dbReference>
<dbReference type="GO" id="GO:1902201">
    <property type="term" value="P:negative regulation of bacterial-type flagellum-dependent cell motility"/>
    <property type="evidence" value="ECO:0007669"/>
    <property type="project" value="TreeGrafter"/>
</dbReference>
<dbReference type="InterPro" id="IPR043128">
    <property type="entry name" value="Rev_trsase/Diguanyl_cyclase"/>
</dbReference>
<evidence type="ECO:0000259" key="2">
    <source>
        <dbReference type="PROSITE" id="PS50887"/>
    </source>
</evidence>
<dbReference type="InterPro" id="IPR029787">
    <property type="entry name" value="Nucleotide_cyclase"/>
</dbReference>
<dbReference type="SMART" id="SM00267">
    <property type="entry name" value="GGDEF"/>
    <property type="match status" value="1"/>
</dbReference>
<dbReference type="Pfam" id="PF00990">
    <property type="entry name" value="GGDEF"/>
    <property type="match status" value="1"/>
</dbReference>
<dbReference type="AlphaFoldDB" id="A0A5A8F784"/>
<dbReference type="RefSeq" id="WP_149266689.1">
    <property type="nucleotide sequence ID" value="NZ_VFJB01000006.1"/>
</dbReference>
<organism evidence="3 4">
    <name type="scientific">Deferribacter autotrophicus</name>
    <dbReference type="NCBI Taxonomy" id="500465"/>
    <lineage>
        <taxon>Bacteria</taxon>
        <taxon>Pseudomonadati</taxon>
        <taxon>Deferribacterota</taxon>
        <taxon>Deferribacteres</taxon>
        <taxon>Deferribacterales</taxon>
        <taxon>Deferribacteraceae</taxon>
        <taxon>Deferribacter</taxon>
    </lineage>
</organism>
<dbReference type="NCBIfam" id="TIGR00254">
    <property type="entry name" value="GGDEF"/>
    <property type="match status" value="1"/>
</dbReference>
<evidence type="ECO:0000313" key="4">
    <source>
        <dbReference type="Proteomes" id="UP000322876"/>
    </source>
</evidence>
<protein>
    <recommendedName>
        <fullName evidence="1">diguanylate cyclase</fullName>
        <ecNumber evidence="1">2.7.7.65</ecNumber>
    </recommendedName>
</protein>
<dbReference type="CDD" id="cd01949">
    <property type="entry name" value="GGDEF"/>
    <property type="match status" value="1"/>
</dbReference>
<dbReference type="Gene3D" id="3.30.70.270">
    <property type="match status" value="1"/>
</dbReference>
<accession>A0A5A8F784</accession>
<sequence>MSKKLNEILKENHDLKKELEGILELIKENEVKQKGFKVVEYAFLLSESIDEIAKKPLKYLEEIFEIDKAALFIDREAFPFERESDIIDEKVYFVEGKIFKYFFLEKKVYAGVGRVNFISEYDVCKEMNSYLISPIIENGKIIGSLNLYSANPKRFIERRGTDFIKDLSFKIAVSLRKLFDAERLSKQMLIDFLTGSYNKLALYDFLERFVNMYERYGKSFAFGIFDIDNFKEINDTKGHLAGDDFLKSFAKILRETFRKADIVGRFGGDEFYLILPEANNLMTQGVAKKIKDIVARLRVELALPETLDITGGIVLVPSEEISEIKPEYIIKVADEKLYKGKNTGNGKIIGVNDDILS</sequence>
<evidence type="ECO:0000313" key="3">
    <source>
        <dbReference type="EMBL" id="KAA0257716.1"/>
    </source>
</evidence>